<dbReference type="GO" id="GO:0000149">
    <property type="term" value="F:SNARE binding"/>
    <property type="evidence" value="ECO:0007669"/>
    <property type="project" value="TreeGrafter"/>
</dbReference>
<dbReference type="GO" id="GO:0048278">
    <property type="term" value="P:vesicle docking"/>
    <property type="evidence" value="ECO:0007669"/>
    <property type="project" value="TreeGrafter"/>
</dbReference>
<dbReference type="InterPro" id="IPR006012">
    <property type="entry name" value="Syntaxin/epimorphin_CS"/>
</dbReference>
<dbReference type="AlphaFoldDB" id="A0A443HZS5"/>
<dbReference type="STRING" id="264951.A0A443HZS5"/>
<dbReference type="FunFam" id="1.20.58.70:FF:000018">
    <property type="entry name" value="SNARE domain protein"/>
    <property type="match status" value="1"/>
</dbReference>
<comment type="caution">
    <text evidence="5">The sequence shown here is derived from an EMBL/GenBank/DDBJ whole genome shotgun (WGS) entry which is preliminary data.</text>
</comment>
<gene>
    <name evidence="5" type="ORF">C8Q69DRAFT_441540</name>
</gene>
<dbReference type="Proteomes" id="UP000283841">
    <property type="component" value="Unassembled WGS sequence"/>
</dbReference>
<dbReference type="InterPro" id="IPR006011">
    <property type="entry name" value="Syntaxin_N"/>
</dbReference>
<dbReference type="Gene3D" id="1.20.58.70">
    <property type="match status" value="1"/>
</dbReference>
<feature type="transmembrane region" description="Helical" evidence="3">
    <location>
        <begin position="251"/>
        <end position="271"/>
    </location>
</feature>
<evidence type="ECO:0000256" key="2">
    <source>
        <dbReference type="SAM" id="MobiDB-lite"/>
    </source>
</evidence>
<evidence type="ECO:0000256" key="3">
    <source>
        <dbReference type="SAM" id="Phobius"/>
    </source>
</evidence>
<dbReference type="FunFam" id="1.20.5.110:FF:000059">
    <property type="entry name" value="Related to syntaxin 12"/>
    <property type="match status" value="1"/>
</dbReference>
<evidence type="ECO:0000313" key="5">
    <source>
        <dbReference type="EMBL" id="RWQ97342.1"/>
    </source>
</evidence>
<dbReference type="RefSeq" id="XP_028486987.1">
    <property type="nucleotide sequence ID" value="XM_028628756.1"/>
</dbReference>
<dbReference type="GO" id="GO:0031201">
    <property type="term" value="C:SNARE complex"/>
    <property type="evidence" value="ECO:0007669"/>
    <property type="project" value="TreeGrafter"/>
</dbReference>
<accession>A0A443HZS5</accession>
<dbReference type="GO" id="GO:0006906">
    <property type="term" value="P:vesicle fusion"/>
    <property type="evidence" value="ECO:0007669"/>
    <property type="project" value="TreeGrafter"/>
</dbReference>
<dbReference type="SUPFAM" id="SSF47661">
    <property type="entry name" value="t-snare proteins"/>
    <property type="match status" value="1"/>
</dbReference>
<evidence type="ECO:0000313" key="6">
    <source>
        <dbReference type="Proteomes" id="UP000283841"/>
    </source>
</evidence>
<dbReference type="PROSITE" id="PS00914">
    <property type="entry name" value="SYNTAXIN"/>
    <property type="match status" value="1"/>
</dbReference>
<feature type="domain" description="T-SNARE coiled-coil homology" evidence="4">
    <location>
        <begin position="178"/>
        <end position="240"/>
    </location>
</feature>
<evidence type="ECO:0000256" key="1">
    <source>
        <dbReference type="ARBA" id="ARBA00009063"/>
    </source>
</evidence>
<proteinExistence type="inferred from homology"/>
<dbReference type="VEuPathDB" id="FungiDB:C8Q69DRAFT_441540"/>
<dbReference type="PROSITE" id="PS50192">
    <property type="entry name" value="T_SNARE"/>
    <property type="match status" value="1"/>
</dbReference>
<dbReference type="Pfam" id="PF05739">
    <property type="entry name" value="SNARE"/>
    <property type="match status" value="1"/>
</dbReference>
<dbReference type="GO" id="GO:0005484">
    <property type="term" value="F:SNAP receptor activity"/>
    <property type="evidence" value="ECO:0007669"/>
    <property type="project" value="InterPro"/>
</dbReference>
<dbReference type="Gene3D" id="1.20.5.110">
    <property type="match status" value="1"/>
</dbReference>
<organism evidence="5 6">
    <name type="scientific">Byssochlamys spectabilis</name>
    <name type="common">Paecilomyces variotii</name>
    <dbReference type="NCBI Taxonomy" id="264951"/>
    <lineage>
        <taxon>Eukaryota</taxon>
        <taxon>Fungi</taxon>
        <taxon>Dikarya</taxon>
        <taxon>Ascomycota</taxon>
        <taxon>Pezizomycotina</taxon>
        <taxon>Eurotiomycetes</taxon>
        <taxon>Eurotiomycetidae</taxon>
        <taxon>Eurotiales</taxon>
        <taxon>Thermoascaceae</taxon>
        <taxon>Paecilomyces</taxon>
    </lineage>
</organism>
<sequence length="272" mass="30801">MSFDRLSSLESQPTTVRRGDDPQYRDDPEFHRLTESLSSQLFTLTSNISRLSNQIALLGTKRDTERVRERVHDLLEETRAGFKEAGDAIKKVQTWEDVNPSQKWTQQKLSSEFRSTLEEFQTVQRRALEKQRASAAAARTALDEGAPTSPSADAHQQQQQQQLEEPRLANQDEVDFQDALIIEREAEIRNIEQSVGELNELFRDVAHIVREQGGQLDIISENVENVTTDTRGANVELRSASRYQKNARNKMCCLLIILAVILTIIVLAATLG</sequence>
<dbReference type="CDD" id="cd15840">
    <property type="entry name" value="SNARE_Qa"/>
    <property type="match status" value="1"/>
</dbReference>
<dbReference type="OrthoDB" id="364348at2759"/>
<keyword evidence="6" id="KW-1185">Reference proteome</keyword>
<dbReference type="GO" id="GO:0006896">
    <property type="term" value="P:Golgi to vacuole transport"/>
    <property type="evidence" value="ECO:0007669"/>
    <property type="project" value="TreeGrafter"/>
</dbReference>
<dbReference type="EMBL" id="RCNU01000002">
    <property type="protein sequence ID" value="RWQ97342.1"/>
    <property type="molecule type" value="Genomic_DNA"/>
</dbReference>
<dbReference type="InterPro" id="IPR000727">
    <property type="entry name" value="T_SNARE_dom"/>
</dbReference>
<dbReference type="GO" id="GO:0012505">
    <property type="term" value="C:endomembrane system"/>
    <property type="evidence" value="ECO:0007669"/>
    <property type="project" value="TreeGrafter"/>
</dbReference>
<dbReference type="InterPro" id="IPR010989">
    <property type="entry name" value="SNARE"/>
</dbReference>
<reference evidence="5 6" key="1">
    <citation type="journal article" date="2018" name="Front. Microbiol.">
        <title>Genomic and genetic insights into a cosmopolitan fungus, Paecilomyces variotii (Eurotiales).</title>
        <authorList>
            <person name="Urquhart A.S."/>
            <person name="Mondo S.J."/>
            <person name="Makela M.R."/>
            <person name="Hane J.K."/>
            <person name="Wiebenga A."/>
            <person name="He G."/>
            <person name="Mihaltcheva S."/>
            <person name="Pangilinan J."/>
            <person name="Lipzen A."/>
            <person name="Barry K."/>
            <person name="de Vries R.P."/>
            <person name="Grigoriev I.V."/>
            <person name="Idnurm A."/>
        </authorList>
    </citation>
    <scope>NUCLEOTIDE SEQUENCE [LARGE SCALE GENOMIC DNA]</scope>
    <source>
        <strain evidence="5 6">CBS 101075</strain>
    </source>
</reference>
<feature type="region of interest" description="Disordered" evidence="2">
    <location>
        <begin position="132"/>
        <end position="168"/>
    </location>
</feature>
<dbReference type="PANTHER" id="PTHR19957:SF38">
    <property type="entry name" value="LD27581P"/>
    <property type="match status" value="1"/>
</dbReference>
<name>A0A443HZS5_BYSSP</name>
<dbReference type="Pfam" id="PF14523">
    <property type="entry name" value="Syntaxin_2"/>
    <property type="match status" value="1"/>
</dbReference>
<keyword evidence="3" id="KW-0812">Transmembrane</keyword>
<evidence type="ECO:0000259" key="4">
    <source>
        <dbReference type="PROSITE" id="PS50192"/>
    </source>
</evidence>
<keyword evidence="3" id="KW-1133">Transmembrane helix</keyword>
<dbReference type="GeneID" id="39598033"/>
<comment type="similarity">
    <text evidence="1">Belongs to the syntaxin family.</text>
</comment>
<dbReference type="GO" id="GO:0006886">
    <property type="term" value="P:intracellular protein transport"/>
    <property type="evidence" value="ECO:0007669"/>
    <property type="project" value="InterPro"/>
</dbReference>
<protein>
    <submittedName>
        <fullName evidence="5">t-SNARE</fullName>
    </submittedName>
</protein>
<feature type="region of interest" description="Disordered" evidence="2">
    <location>
        <begin position="1"/>
        <end position="28"/>
    </location>
</feature>
<dbReference type="PANTHER" id="PTHR19957">
    <property type="entry name" value="SYNTAXIN"/>
    <property type="match status" value="1"/>
</dbReference>
<keyword evidence="3" id="KW-0472">Membrane</keyword>
<dbReference type="SMART" id="SM00397">
    <property type="entry name" value="t_SNARE"/>
    <property type="match status" value="1"/>
</dbReference>
<dbReference type="InterPro" id="IPR045242">
    <property type="entry name" value="Syntaxin"/>
</dbReference>
<feature type="compositionally biased region" description="Basic and acidic residues" evidence="2">
    <location>
        <begin position="17"/>
        <end position="28"/>
    </location>
</feature>